<organism evidence="1 2">
    <name type="scientific">Heterobasidion irregulare (strain TC 32-1)</name>
    <dbReference type="NCBI Taxonomy" id="747525"/>
    <lineage>
        <taxon>Eukaryota</taxon>
        <taxon>Fungi</taxon>
        <taxon>Dikarya</taxon>
        <taxon>Basidiomycota</taxon>
        <taxon>Agaricomycotina</taxon>
        <taxon>Agaricomycetes</taxon>
        <taxon>Russulales</taxon>
        <taxon>Bondarzewiaceae</taxon>
        <taxon>Heterobasidion</taxon>
        <taxon>Heterobasidion annosum species complex</taxon>
    </lineage>
</organism>
<dbReference type="Proteomes" id="UP000030671">
    <property type="component" value="Unassembled WGS sequence"/>
</dbReference>
<protein>
    <submittedName>
        <fullName evidence="1">Uncharacterized protein</fullName>
    </submittedName>
</protein>
<dbReference type="InParanoid" id="W4JXD7"/>
<accession>W4JXD7</accession>
<reference evidence="1 2" key="1">
    <citation type="journal article" date="2012" name="New Phytol.">
        <title>Insight into trade-off between wood decay and parasitism from the genome of a fungal forest pathogen.</title>
        <authorList>
            <person name="Olson A."/>
            <person name="Aerts A."/>
            <person name="Asiegbu F."/>
            <person name="Belbahri L."/>
            <person name="Bouzid O."/>
            <person name="Broberg A."/>
            <person name="Canback B."/>
            <person name="Coutinho P.M."/>
            <person name="Cullen D."/>
            <person name="Dalman K."/>
            <person name="Deflorio G."/>
            <person name="van Diepen L.T."/>
            <person name="Dunand C."/>
            <person name="Duplessis S."/>
            <person name="Durling M."/>
            <person name="Gonthier P."/>
            <person name="Grimwood J."/>
            <person name="Fossdal C.G."/>
            <person name="Hansson D."/>
            <person name="Henrissat B."/>
            <person name="Hietala A."/>
            <person name="Himmelstrand K."/>
            <person name="Hoffmeister D."/>
            <person name="Hogberg N."/>
            <person name="James T.Y."/>
            <person name="Karlsson M."/>
            <person name="Kohler A."/>
            <person name="Kues U."/>
            <person name="Lee Y.H."/>
            <person name="Lin Y.C."/>
            <person name="Lind M."/>
            <person name="Lindquist E."/>
            <person name="Lombard V."/>
            <person name="Lucas S."/>
            <person name="Lunden K."/>
            <person name="Morin E."/>
            <person name="Murat C."/>
            <person name="Park J."/>
            <person name="Raffaello T."/>
            <person name="Rouze P."/>
            <person name="Salamov A."/>
            <person name="Schmutz J."/>
            <person name="Solheim H."/>
            <person name="Stahlberg J."/>
            <person name="Velez H."/>
            <person name="de Vries R.P."/>
            <person name="Wiebenga A."/>
            <person name="Woodward S."/>
            <person name="Yakovlev I."/>
            <person name="Garbelotto M."/>
            <person name="Martin F."/>
            <person name="Grigoriev I.V."/>
            <person name="Stenlid J."/>
        </authorList>
    </citation>
    <scope>NUCLEOTIDE SEQUENCE [LARGE SCALE GENOMIC DNA]</scope>
    <source>
        <strain evidence="1 2">TC 32-1</strain>
    </source>
</reference>
<name>W4JXD7_HETIT</name>
<dbReference type="KEGG" id="hir:HETIRDRAFT_325139"/>
<dbReference type="AlphaFoldDB" id="W4JXD7"/>
<dbReference type="RefSeq" id="XP_009550217.1">
    <property type="nucleotide sequence ID" value="XM_009551922.1"/>
</dbReference>
<proteinExistence type="predicted"/>
<evidence type="ECO:0000313" key="2">
    <source>
        <dbReference type="Proteomes" id="UP000030671"/>
    </source>
</evidence>
<dbReference type="HOGENOM" id="CLU_1992922_0_0_1"/>
<keyword evidence="2" id="KW-1185">Reference proteome</keyword>
<gene>
    <name evidence="1" type="ORF">HETIRDRAFT_325139</name>
</gene>
<dbReference type="GeneID" id="20671116"/>
<sequence>MGHVSFQPLPNGANANQRSVASMLMQTHPRGDMIIAGEDAGEMHQGMILNPLSLKSSPITMEAAKLATTGEPRLQQCYSKARHFCKLREDGQSVYPKEPTGTRSISYLIISASGGHRIRTVHAVK</sequence>
<dbReference type="EMBL" id="KI925462">
    <property type="protein sequence ID" value="ETW78227.1"/>
    <property type="molecule type" value="Genomic_DNA"/>
</dbReference>
<evidence type="ECO:0000313" key="1">
    <source>
        <dbReference type="EMBL" id="ETW78227.1"/>
    </source>
</evidence>